<sequence>MPKWSGFLVSFFLLSPVGPGKISEAWDCGKALFEACKSFCWEVIILFITRDLLGGFEGKWKLSLKVYSEKNRRHSTKGKSKKKRNPDQMYKSRPFGHNSIHALAVVGGWMDQLQNVMGITPITSGIVRPDSRTPET</sequence>
<evidence type="ECO:0000256" key="2">
    <source>
        <dbReference type="SAM" id="SignalP"/>
    </source>
</evidence>
<comment type="caution">
    <text evidence="3">The sequence shown here is derived from an EMBL/GenBank/DDBJ whole genome shotgun (WGS) entry which is preliminary data.</text>
</comment>
<evidence type="ECO:0000313" key="4">
    <source>
        <dbReference type="Proteomes" id="UP001215280"/>
    </source>
</evidence>
<feature type="signal peptide" evidence="2">
    <location>
        <begin position="1"/>
        <end position="19"/>
    </location>
</feature>
<name>A0AAD7N015_9AGAR</name>
<keyword evidence="4" id="KW-1185">Reference proteome</keyword>
<evidence type="ECO:0000256" key="1">
    <source>
        <dbReference type="SAM" id="MobiDB-lite"/>
    </source>
</evidence>
<dbReference type="EMBL" id="JARJLG010000130">
    <property type="protein sequence ID" value="KAJ7739770.1"/>
    <property type="molecule type" value="Genomic_DNA"/>
</dbReference>
<proteinExistence type="predicted"/>
<protein>
    <submittedName>
        <fullName evidence="3">Uncharacterized protein</fullName>
    </submittedName>
</protein>
<evidence type="ECO:0000313" key="3">
    <source>
        <dbReference type="EMBL" id="KAJ7739770.1"/>
    </source>
</evidence>
<organism evidence="3 4">
    <name type="scientific">Mycena maculata</name>
    <dbReference type="NCBI Taxonomy" id="230809"/>
    <lineage>
        <taxon>Eukaryota</taxon>
        <taxon>Fungi</taxon>
        <taxon>Dikarya</taxon>
        <taxon>Basidiomycota</taxon>
        <taxon>Agaricomycotina</taxon>
        <taxon>Agaricomycetes</taxon>
        <taxon>Agaricomycetidae</taxon>
        <taxon>Agaricales</taxon>
        <taxon>Marasmiineae</taxon>
        <taxon>Mycenaceae</taxon>
        <taxon>Mycena</taxon>
    </lineage>
</organism>
<keyword evidence="2" id="KW-0732">Signal</keyword>
<gene>
    <name evidence="3" type="ORF">DFH07DRAFT_983359</name>
</gene>
<feature type="compositionally biased region" description="Basic residues" evidence="1">
    <location>
        <begin position="71"/>
        <end position="84"/>
    </location>
</feature>
<accession>A0AAD7N015</accession>
<reference evidence="3" key="1">
    <citation type="submission" date="2023-03" db="EMBL/GenBank/DDBJ databases">
        <title>Massive genome expansion in bonnet fungi (Mycena s.s.) driven by repeated elements and novel gene families across ecological guilds.</title>
        <authorList>
            <consortium name="Lawrence Berkeley National Laboratory"/>
            <person name="Harder C.B."/>
            <person name="Miyauchi S."/>
            <person name="Viragh M."/>
            <person name="Kuo A."/>
            <person name="Thoen E."/>
            <person name="Andreopoulos B."/>
            <person name="Lu D."/>
            <person name="Skrede I."/>
            <person name="Drula E."/>
            <person name="Henrissat B."/>
            <person name="Morin E."/>
            <person name="Kohler A."/>
            <person name="Barry K."/>
            <person name="LaButti K."/>
            <person name="Morin E."/>
            <person name="Salamov A."/>
            <person name="Lipzen A."/>
            <person name="Mereny Z."/>
            <person name="Hegedus B."/>
            <person name="Baldrian P."/>
            <person name="Stursova M."/>
            <person name="Weitz H."/>
            <person name="Taylor A."/>
            <person name="Grigoriev I.V."/>
            <person name="Nagy L.G."/>
            <person name="Martin F."/>
            <person name="Kauserud H."/>
        </authorList>
    </citation>
    <scope>NUCLEOTIDE SEQUENCE</scope>
    <source>
        <strain evidence="3">CBHHK188m</strain>
    </source>
</reference>
<dbReference type="AlphaFoldDB" id="A0AAD7N015"/>
<dbReference type="Proteomes" id="UP001215280">
    <property type="component" value="Unassembled WGS sequence"/>
</dbReference>
<feature type="chain" id="PRO_5042089000" evidence="2">
    <location>
        <begin position="20"/>
        <end position="136"/>
    </location>
</feature>
<feature type="region of interest" description="Disordered" evidence="1">
    <location>
        <begin position="70"/>
        <end position="94"/>
    </location>
</feature>